<feature type="region of interest" description="Disordered" evidence="1">
    <location>
        <begin position="1"/>
        <end position="51"/>
    </location>
</feature>
<gene>
    <name evidence="2" type="ORF">Scep_001107</name>
</gene>
<feature type="compositionally biased region" description="Basic and acidic residues" evidence="1">
    <location>
        <begin position="35"/>
        <end position="51"/>
    </location>
</feature>
<dbReference type="EMBL" id="JBBNAG010000001">
    <property type="protein sequence ID" value="KAK9165916.1"/>
    <property type="molecule type" value="Genomic_DNA"/>
</dbReference>
<accession>A0AAP0L7T1</accession>
<name>A0AAP0L7T1_9MAGN</name>
<comment type="caution">
    <text evidence="2">The sequence shown here is derived from an EMBL/GenBank/DDBJ whole genome shotgun (WGS) entry which is preliminary data.</text>
</comment>
<proteinExistence type="predicted"/>
<evidence type="ECO:0000313" key="3">
    <source>
        <dbReference type="Proteomes" id="UP001419268"/>
    </source>
</evidence>
<evidence type="ECO:0000313" key="2">
    <source>
        <dbReference type="EMBL" id="KAK9165916.1"/>
    </source>
</evidence>
<dbReference type="AlphaFoldDB" id="A0AAP0L7T1"/>
<dbReference type="Proteomes" id="UP001419268">
    <property type="component" value="Unassembled WGS sequence"/>
</dbReference>
<feature type="compositionally biased region" description="Basic and acidic residues" evidence="1">
    <location>
        <begin position="19"/>
        <end position="28"/>
    </location>
</feature>
<evidence type="ECO:0000256" key="1">
    <source>
        <dbReference type="SAM" id="MobiDB-lite"/>
    </source>
</evidence>
<sequence length="51" mass="5880">MGGEEKRARLSERKRKKQRIVEEGETVRGKGAKKKIGEDFDPRPDQIRTAI</sequence>
<protein>
    <submittedName>
        <fullName evidence="2">Uncharacterized protein</fullName>
    </submittedName>
</protein>
<reference evidence="2 3" key="1">
    <citation type="submission" date="2024-01" db="EMBL/GenBank/DDBJ databases">
        <title>Genome assemblies of Stephania.</title>
        <authorList>
            <person name="Yang L."/>
        </authorList>
    </citation>
    <scope>NUCLEOTIDE SEQUENCE [LARGE SCALE GENOMIC DNA]</scope>
    <source>
        <strain evidence="2">JXDWG</strain>
        <tissue evidence="2">Leaf</tissue>
    </source>
</reference>
<keyword evidence="3" id="KW-1185">Reference proteome</keyword>
<feature type="compositionally biased region" description="Basic and acidic residues" evidence="1">
    <location>
        <begin position="1"/>
        <end position="11"/>
    </location>
</feature>
<organism evidence="2 3">
    <name type="scientific">Stephania cephalantha</name>
    <dbReference type="NCBI Taxonomy" id="152367"/>
    <lineage>
        <taxon>Eukaryota</taxon>
        <taxon>Viridiplantae</taxon>
        <taxon>Streptophyta</taxon>
        <taxon>Embryophyta</taxon>
        <taxon>Tracheophyta</taxon>
        <taxon>Spermatophyta</taxon>
        <taxon>Magnoliopsida</taxon>
        <taxon>Ranunculales</taxon>
        <taxon>Menispermaceae</taxon>
        <taxon>Menispermoideae</taxon>
        <taxon>Cissampelideae</taxon>
        <taxon>Stephania</taxon>
    </lineage>
</organism>